<keyword evidence="4" id="KW-1185">Reference proteome</keyword>
<dbReference type="Proteomes" id="UP001642484">
    <property type="component" value="Unassembled WGS sequence"/>
</dbReference>
<protein>
    <submittedName>
        <fullName evidence="3">Uncharacterized protein</fullName>
    </submittedName>
</protein>
<reference evidence="3 4" key="1">
    <citation type="submission" date="2024-02" db="EMBL/GenBank/DDBJ databases">
        <authorList>
            <person name="Chen Y."/>
            <person name="Shah S."/>
            <person name="Dougan E. K."/>
            <person name="Thang M."/>
            <person name="Chan C."/>
        </authorList>
    </citation>
    <scope>NUCLEOTIDE SEQUENCE [LARGE SCALE GENOMIC DNA]</scope>
</reference>
<feature type="compositionally biased region" description="Low complexity" evidence="1">
    <location>
        <begin position="208"/>
        <end position="220"/>
    </location>
</feature>
<feature type="non-terminal residue" evidence="3">
    <location>
        <position position="455"/>
    </location>
</feature>
<keyword evidence="2" id="KW-1133">Transmembrane helix</keyword>
<keyword evidence="2" id="KW-0472">Membrane</keyword>
<sequence length="455" mass="50068">MESLDLRGGVLGDGRKYHDASGFGCFGDHLKWTEVVIRCQKHPSPLLPRISSINSFPSLPSLTRNAWAPPGASIVPQPWGPKDVGPMRAARNAHAPRTRRSRGLRLKPSVVSHETEEETHFAFGLLHWVTLAVGFFGLVAMLLQVKLLSSERRAELTLLTPFTRPTPTPLALANTPHAPHGADPATAELARQLDAMQRTERPPRALRRAAPTVPKTTAPTDDVGRREATTMAPAERSMKRWCDWSRHPGKYLGELLDEGKELSLLEAQERCFAAGAACPGVTCSGGGAVGATRCTARRGLPYLAVSPSSQEVSYTKRCPERSSKPPSWAPRPSSMRRGADSAGRGDVARTLRPEELLLVVIAHNRPDCLEKCLKSLSELQEIQQTPLAVSLDEPSAYETMEAVVHRYRHELKLEIWHKVPYAGARGPLNAKVAVSRISEHFRFVLEESFVKKGSW</sequence>
<evidence type="ECO:0000256" key="1">
    <source>
        <dbReference type="SAM" id="MobiDB-lite"/>
    </source>
</evidence>
<dbReference type="InterPro" id="IPR029044">
    <property type="entry name" value="Nucleotide-diphossugar_trans"/>
</dbReference>
<accession>A0ABP0PSZ2</accession>
<evidence type="ECO:0000256" key="2">
    <source>
        <dbReference type="SAM" id="Phobius"/>
    </source>
</evidence>
<name>A0ABP0PSZ2_9DINO</name>
<organism evidence="3 4">
    <name type="scientific">Durusdinium trenchii</name>
    <dbReference type="NCBI Taxonomy" id="1381693"/>
    <lineage>
        <taxon>Eukaryota</taxon>
        <taxon>Sar</taxon>
        <taxon>Alveolata</taxon>
        <taxon>Dinophyceae</taxon>
        <taxon>Suessiales</taxon>
        <taxon>Symbiodiniaceae</taxon>
        <taxon>Durusdinium</taxon>
    </lineage>
</organism>
<feature type="region of interest" description="Disordered" evidence="1">
    <location>
        <begin position="314"/>
        <end position="346"/>
    </location>
</feature>
<dbReference type="Gene3D" id="3.90.550.10">
    <property type="entry name" value="Spore Coat Polysaccharide Biosynthesis Protein SpsA, Chain A"/>
    <property type="match status" value="1"/>
</dbReference>
<dbReference type="EMBL" id="CAXAMN010023593">
    <property type="protein sequence ID" value="CAK9078886.1"/>
    <property type="molecule type" value="Genomic_DNA"/>
</dbReference>
<proteinExistence type="predicted"/>
<comment type="caution">
    <text evidence="3">The sequence shown here is derived from an EMBL/GenBank/DDBJ whole genome shotgun (WGS) entry which is preliminary data.</text>
</comment>
<gene>
    <name evidence="3" type="ORF">CCMP2556_LOCUS38889</name>
</gene>
<evidence type="ECO:0000313" key="4">
    <source>
        <dbReference type="Proteomes" id="UP001642484"/>
    </source>
</evidence>
<feature type="region of interest" description="Disordered" evidence="1">
    <location>
        <begin position="198"/>
        <end position="234"/>
    </location>
</feature>
<evidence type="ECO:0000313" key="3">
    <source>
        <dbReference type="EMBL" id="CAK9078886.1"/>
    </source>
</evidence>
<feature type="transmembrane region" description="Helical" evidence="2">
    <location>
        <begin position="121"/>
        <end position="143"/>
    </location>
</feature>
<keyword evidence="2" id="KW-0812">Transmembrane</keyword>